<evidence type="ECO:0000313" key="10">
    <source>
        <dbReference type="Proteomes" id="UP000235786"/>
    </source>
</evidence>
<dbReference type="Proteomes" id="UP000235786">
    <property type="component" value="Unassembled WGS sequence"/>
</dbReference>
<gene>
    <name evidence="9" type="ORF">L207DRAFT_538740</name>
</gene>
<dbReference type="EC" id="3.1.1.-" evidence="8"/>
<dbReference type="GO" id="GO:0030600">
    <property type="term" value="F:feruloyl esterase activity"/>
    <property type="evidence" value="ECO:0007669"/>
    <property type="project" value="UniProtKB-ARBA"/>
</dbReference>
<keyword evidence="7" id="KW-1015">Disulfide bond</keyword>
<reference evidence="9 10" key="1">
    <citation type="submission" date="2016-04" db="EMBL/GenBank/DDBJ databases">
        <title>A degradative enzymes factory behind the ericoid mycorrhizal symbiosis.</title>
        <authorList>
            <consortium name="DOE Joint Genome Institute"/>
            <person name="Martino E."/>
            <person name="Morin E."/>
            <person name="Grelet G."/>
            <person name="Kuo A."/>
            <person name="Kohler A."/>
            <person name="Daghino S."/>
            <person name="Barry K."/>
            <person name="Choi C."/>
            <person name="Cichocki N."/>
            <person name="Clum A."/>
            <person name="Copeland A."/>
            <person name="Hainaut M."/>
            <person name="Haridas S."/>
            <person name="Labutti K."/>
            <person name="Lindquist E."/>
            <person name="Lipzen A."/>
            <person name="Khouja H.-R."/>
            <person name="Murat C."/>
            <person name="Ohm R."/>
            <person name="Olson A."/>
            <person name="Spatafora J."/>
            <person name="Veneault-Fourrey C."/>
            <person name="Henrissat B."/>
            <person name="Grigoriev I."/>
            <person name="Martin F."/>
            <person name="Perotto S."/>
        </authorList>
    </citation>
    <scope>NUCLEOTIDE SEQUENCE [LARGE SCALE GENOMIC DNA]</scope>
    <source>
        <strain evidence="9 10">F</strain>
    </source>
</reference>
<keyword evidence="2" id="KW-0719">Serine esterase</keyword>
<keyword evidence="6" id="KW-0106">Calcium</keyword>
<keyword evidence="3" id="KW-0479">Metal-binding</keyword>
<dbReference type="Pfam" id="PF07519">
    <property type="entry name" value="Tannase"/>
    <property type="match status" value="1"/>
</dbReference>
<evidence type="ECO:0000256" key="6">
    <source>
        <dbReference type="ARBA" id="ARBA00022837"/>
    </source>
</evidence>
<sequence length="503" mass="54979">MAFFTFATRLALLTFFYHVNANPLIKPNQQTLQCATGTFSNVVVGTGVSIVIETATPVPANGSFAESALADKGFPGAFGLPKLCAVIVNVTNTSAVPQSNYRLGLFLPDTWNSKVLTVGGSSFAGGINWPALSEGAHYQMATISTDNGHNSIISDLSWANPSTLLDWGYRALHGSVEVGKLMTAAYYGQSSTRSYYSGCSTGGRQGLKEIQISPDSFHGALIGAPAWDTKYLMPWITKIGVDVLNGTGTFGQNEMDFLAVEILAQCDGIDGHNDSIVSWPEQCTPDFNAFLCPGAAPSSKTVTCLTAGQIAIAKQIYSDYTTSNGTFVHNGFELSSENQWGTYVDDTTPSTFDVAYEQYFLYNDPTWSWQQFSDKVSYDSINQDPGQATADQYNISEFEARGGKILMYHGLADGLVPTKSSELYYSNTKDATEHVKLLCSIAEHKIGRKGIAEIDCSTIIYYNNKINKRKIETTLPKFRCLPKVKLVLCHRVRVVVARKLRWQ</sequence>
<keyword evidence="10" id="KW-1185">Reference proteome</keyword>
<name>A0A2J6QTK3_HYAVF</name>
<comment type="similarity">
    <text evidence="1 8">Belongs to the tannase family.</text>
</comment>
<feature type="signal peptide" evidence="8">
    <location>
        <begin position="1"/>
        <end position="21"/>
    </location>
</feature>
<evidence type="ECO:0000256" key="7">
    <source>
        <dbReference type="ARBA" id="ARBA00023157"/>
    </source>
</evidence>
<evidence type="ECO:0000256" key="8">
    <source>
        <dbReference type="RuleBase" id="RU361238"/>
    </source>
</evidence>
<evidence type="ECO:0000256" key="4">
    <source>
        <dbReference type="ARBA" id="ARBA00022729"/>
    </source>
</evidence>
<evidence type="ECO:0000313" key="9">
    <source>
        <dbReference type="EMBL" id="PMD29560.1"/>
    </source>
</evidence>
<evidence type="ECO:0000256" key="3">
    <source>
        <dbReference type="ARBA" id="ARBA00022723"/>
    </source>
</evidence>
<protein>
    <recommendedName>
        <fullName evidence="8">Carboxylic ester hydrolase</fullName>
        <ecNumber evidence="8">3.1.1.-</ecNumber>
    </recommendedName>
</protein>
<dbReference type="SUPFAM" id="SSF53474">
    <property type="entry name" value="alpha/beta-Hydrolases"/>
    <property type="match status" value="1"/>
</dbReference>
<evidence type="ECO:0000256" key="2">
    <source>
        <dbReference type="ARBA" id="ARBA00022487"/>
    </source>
</evidence>
<dbReference type="EMBL" id="KZ613973">
    <property type="protein sequence ID" value="PMD29560.1"/>
    <property type="molecule type" value="Genomic_DNA"/>
</dbReference>
<dbReference type="GO" id="GO:0046872">
    <property type="term" value="F:metal ion binding"/>
    <property type="evidence" value="ECO:0007669"/>
    <property type="project" value="UniProtKB-KW"/>
</dbReference>
<dbReference type="InterPro" id="IPR029058">
    <property type="entry name" value="AB_hydrolase_fold"/>
</dbReference>
<organism evidence="9 10">
    <name type="scientific">Hyaloscypha variabilis (strain UAMH 11265 / GT02V1 / F)</name>
    <name type="common">Meliniomyces variabilis</name>
    <dbReference type="NCBI Taxonomy" id="1149755"/>
    <lineage>
        <taxon>Eukaryota</taxon>
        <taxon>Fungi</taxon>
        <taxon>Dikarya</taxon>
        <taxon>Ascomycota</taxon>
        <taxon>Pezizomycotina</taxon>
        <taxon>Leotiomycetes</taxon>
        <taxon>Helotiales</taxon>
        <taxon>Hyaloscyphaceae</taxon>
        <taxon>Hyaloscypha</taxon>
        <taxon>Hyaloscypha variabilis</taxon>
    </lineage>
</organism>
<keyword evidence="4 8" id="KW-0732">Signal</keyword>
<accession>A0A2J6QTK3</accession>
<evidence type="ECO:0000256" key="5">
    <source>
        <dbReference type="ARBA" id="ARBA00022801"/>
    </source>
</evidence>
<dbReference type="OrthoDB" id="3639251at2759"/>
<feature type="chain" id="PRO_5014210256" description="Carboxylic ester hydrolase" evidence="8">
    <location>
        <begin position="22"/>
        <end position="503"/>
    </location>
</feature>
<evidence type="ECO:0000256" key="1">
    <source>
        <dbReference type="ARBA" id="ARBA00006249"/>
    </source>
</evidence>
<proteinExistence type="inferred from homology"/>
<dbReference type="InterPro" id="IPR011118">
    <property type="entry name" value="Tannase/feruloyl_esterase"/>
</dbReference>
<dbReference type="PANTHER" id="PTHR33938:SF2">
    <property type="entry name" value="CARBOXYLIC ESTER HYDROLASE"/>
    <property type="match status" value="1"/>
</dbReference>
<dbReference type="PANTHER" id="PTHR33938">
    <property type="entry name" value="FERULOYL ESTERASE B-RELATED"/>
    <property type="match status" value="1"/>
</dbReference>
<keyword evidence="5 8" id="KW-0378">Hydrolase</keyword>
<dbReference type="AlphaFoldDB" id="A0A2J6QTK3"/>